<evidence type="ECO:0000256" key="1">
    <source>
        <dbReference type="ARBA" id="ARBA00022448"/>
    </source>
</evidence>
<dbReference type="InterPro" id="IPR017871">
    <property type="entry name" value="ABC_transporter-like_CS"/>
</dbReference>
<dbReference type="Pfam" id="PF00005">
    <property type="entry name" value="ABC_tran"/>
    <property type="match status" value="2"/>
</dbReference>
<dbReference type="InterPro" id="IPR003593">
    <property type="entry name" value="AAA+_ATPase"/>
</dbReference>
<dbReference type="PROSITE" id="PS50893">
    <property type="entry name" value="ABC_TRANSPORTER_2"/>
    <property type="match status" value="2"/>
</dbReference>
<dbReference type="PANTHER" id="PTHR43790:SF3">
    <property type="entry name" value="D-ALLOSE IMPORT ATP-BINDING PROTEIN ALSA-RELATED"/>
    <property type="match status" value="1"/>
</dbReference>
<dbReference type="PROSITE" id="PS00211">
    <property type="entry name" value="ABC_TRANSPORTER_1"/>
    <property type="match status" value="1"/>
</dbReference>
<evidence type="ECO:0000256" key="2">
    <source>
        <dbReference type="ARBA" id="ARBA00022475"/>
    </source>
</evidence>
<keyword evidence="10" id="KW-0378">Hydrolase</keyword>
<keyword evidence="8" id="KW-0472">Membrane</keyword>
<evidence type="ECO:0000256" key="5">
    <source>
        <dbReference type="ARBA" id="ARBA00022741"/>
    </source>
</evidence>
<dbReference type="GO" id="GO:0005524">
    <property type="term" value="F:ATP binding"/>
    <property type="evidence" value="ECO:0007669"/>
    <property type="project" value="UniProtKB-KW"/>
</dbReference>
<evidence type="ECO:0000256" key="6">
    <source>
        <dbReference type="ARBA" id="ARBA00022840"/>
    </source>
</evidence>
<dbReference type="CDD" id="cd03215">
    <property type="entry name" value="ABC_Carb_Monos_II"/>
    <property type="match status" value="1"/>
</dbReference>
<dbReference type="Gene3D" id="3.40.50.300">
    <property type="entry name" value="P-loop containing nucleotide triphosphate hydrolases"/>
    <property type="match status" value="2"/>
</dbReference>
<evidence type="ECO:0000259" key="9">
    <source>
        <dbReference type="PROSITE" id="PS50893"/>
    </source>
</evidence>
<keyword evidence="3" id="KW-0762">Sugar transport</keyword>
<keyword evidence="4" id="KW-0677">Repeat</keyword>
<gene>
    <name evidence="10" type="primary">rbsA_3</name>
    <name evidence="10" type="ORF">ERS852420_02063</name>
</gene>
<dbReference type="RefSeq" id="WP_055262834.1">
    <property type="nucleotide sequence ID" value="NZ_CP184331.1"/>
</dbReference>
<dbReference type="PANTHER" id="PTHR43790">
    <property type="entry name" value="CARBOHYDRATE TRANSPORT ATP-BINDING PROTEIN MG119-RELATED"/>
    <property type="match status" value="1"/>
</dbReference>
<feature type="domain" description="ABC transporter" evidence="9">
    <location>
        <begin position="6"/>
        <end position="245"/>
    </location>
</feature>
<dbReference type="SMART" id="SM00382">
    <property type="entry name" value="AAA"/>
    <property type="match status" value="2"/>
</dbReference>
<sequence>MSEPILTVANMNKKFGSTVALNDVSLTVYPGEIRGLIGENGSGKSTVTSIVAGMQECDSGAMTFQGQSWKPLSMIDALHKGIGMIVQESGTIPGITVAENIFLAESEKYKNKFGLINRKKMNADATRVMKNIGVNDVTGEMLMQKLDFQTRKLVEIAKVVMKEPQILVIDETSTALSHDGREILYDIMNRFRKENKSVIFISHDLDEIMEVCDTLTVLRDGKIIRTFEKAEFEAGAIRASMIGRELQGDYYRSDFQASSQPEVALDVRNLVYEDRLKGISFQVHKGEIVGIGGLAHCGMHSLGKVCFGALKPEEGSVTVEDGTIIDSPAIAMKKRVGYVSKDRDVESLCLNASIEDNISIAGMSEFAINNFLILKNREKKYVNHQIEELSIKCAGRDQSVSQLSGGNKQKVVFGKWIGCGSEILILDCPTRGVDIGVKQAMYQLMVRLKNEGKSILMISEELPELIGMSDRILIMKNGEVSAEFERSETLSDAQIIEYMI</sequence>
<dbReference type="InterPro" id="IPR050107">
    <property type="entry name" value="ABC_carbohydrate_import_ATPase"/>
</dbReference>
<dbReference type="EMBL" id="CYXV01000008">
    <property type="protein sequence ID" value="CUN00185.1"/>
    <property type="molecule type" value="Genomic_DNA"/>
</dbReference>
<keyword evidence="6 10" id="KW-0067">ATP-binding</keyword>
<evidence type="ECO:0000256" key="7">
    <source>
        <dbReference type="ARBA" id="ARBA00022967"/>
    </source>
</evidence>
<keyword evidence="2" id="KW-1003">Cell membrane</keyword>
<protein>
    <submittedName>
        <fullName evidence="10">Ribose import ATP-binding protein RbsA</fullName>
        <ecNumber evidence="10">3.6.3.17</ecNumber>
    </submittedName>
</protein>
<name>A0A173TE33_9FIRM</name>
<evidence type="ECO:0000313" key="10">
    <source>
        <dbReference type="EMBL" id="CUN00185.1"/>
    </source>
</evidence>
<accession>A0A173TE33</accession>
<keyword evidence="1" id="KW-0813">Transport</keyword>
<dbReference type="InterPro" id="IPR027417">
    <property type="entry name" value="P-loop_NTPase"/>
</dbReference>
<evidence type="ECO:0000256" key="4">
    <source>
        <dbReference type="ARBA" id="ARBA00022737"/>
    </source>
</evidence>
<dbReference type="GO" id="GO:0016887">
    <property type="term" value="F:ATP hydrolysis activity"/>
    <property type="evidence" value="ECO:0007669"/>
    <property type="project" value="InterPro"/>
</dbReference>
<proteinExistence type="predicted"/>
<evidence type="ECO:0000313" key="11">
    <source>
        <dbReference type="Proteomes" id="UP000095495"/>
    </source>
</evidence>
<dbReference type="EC" id="3.6.3.17" evidence="10"/>
<keyword evidence="5" id="KW-0547">Nucleotide-binding</keyword>
<keyword evidence="7" id="KW-1278">Translocase</keyword>
<dbReference type="CDD" id="cd03216">
    <property type="entry name" value="ABC_Carb_Monos_I"/>
    <property type="match status" value="1"/>
</dbReference>
<evidence type="ECO:0000256" key="8">
    <source>
        <dbReference type="ARBA" id="ARBA00023136"/>
    </source>
</evidence>
<dbReference type="InterPro" id="IPR003439">
    <property type="entry name" value="ABC_transporter-like_ATP-bd"/>
</dbReference>
<dbReference type="SUPFAM" id="SSF52540">
    <property type="entry name" value="P-loop containing nucleoside triphosphate hydrolases"/>
    <property type="match status" value="2"/>
</dbReference>
<organism evidence="10 11">
    <name type="scientific">Roseburia faecis</name>
    <dbReference type="NCBI Taxonomy" id="301302"/>
    <lineage>
        <taxon>Bacteria</taxon>
        <taxon>Bacillati</taxon>
        <taxon>Bacillota</taxon>
        <taxon>Clostridia</taxon>
        <taxon>Lachnospirales</taxon>
        <taxon>Lachnospiraceae</taxon>
        <taxon>Roseburia</taxon>
    </lineage>
</organism>
<dbReference type="AlphaFoldDB" id="A0A173TE33"/>
<reference evidence="10 11" key="1">
    <citation type="submission" date="2015-09" db="EMBL/GenBank/DDBJ databases">
        <authorList>
            <consortium name="Pathogen Informatics"/>
        </authorList>
    </citation>
    <scope>NUCLEOTIDE SEQUENCE [LARGE SCALE GENOMIC DNA]</scope>
    <source>
        <strain evidence="10 11">2789STDY5608863</strain>
    </source>
</reference>
<evidence type="ECO:0000256" key="3">
    <source>
        <dbReference type="ARBA" id="ARBA00022597"/>
    </source>
</evidence>
<feature type="domain" description="ABC transporter" evidence="9">
    <location>
        <begin position="255"/>
        <end position="498"/>
    </location>
</feature>
<dbReference type="Proteomes" id="UP000095495">
    <property type="component" value="Unassembled WGS sequence"/>
</dbReference>